<evidence type="ECO:0000313" key="4">
    <source>
        <dbReference type="Proteomes" id="UP000219612"/>
    </source>
</evidence>
<keyword evidence="2" id="KW-0812">Transmembrane</keyword>
<dbReference type="RefSeq" id="WP_097324778.1">
    <property type="nucleotide sequence ID" value="NZ_OBDY01000017.1"/>
</dbReference>
<keyword evidence="2" id="KW-0472">Membrane</keyword>
<evidence type="ECO:0000256" key="2">
    <source>
        <dbReference type="SAM" id="Phobius"/>
    </source>
</evidence>
<keyword evidence="2" id="KW-1133">Transmembrane helix</keyword>
<reference evidence="3 4" key="1">
    <citation type="submission" date="2017-09" db="EMBL/GenBank/DDBJ databases">
        <authorList>
            <person name="Ehlers B."/>
            <person name="Leendertz F.H."/>
        </authorList>
    </citation>
    <scope>NUCLEOTIDE SEQUENCE [LARGE SCALE GENOMIC DNA]</scope>
    <source>
        <strain evidence="3 4">CGMCC 4.6857</strain>
    </source>
</reference>
<dbReference type="EMBL" id="OBDY01000017">
    <property type="protein sequence ID" value="SNY56463.1"/>
    <property type="molecule type" value="Genomic_DNA"/>
</dbReference>
<dbReference type="OrthoDB" id="5180383at2"/>
<name>A0A285J8R7_9ACTN</name>
<sequence length="455" mass="47700">MTTEATLRDALAAEAEALGVPQDPWSGFTRREKAHKRNRRIRIGVVAAAIVAAVGVQTGLVPLPGWAPGIAIAGRETALAKSALRGSLANDTAWLDGMRGAIKDVEDPGELWKIKDRSQIRFLYAGDVPGHRLALALVPLRFGFLTDETLMWYRGDPGATPAEMYEDARTDGGEQVAIFKQGRTDAPGALVVVAPSGSTVAVSNGFTYSAAGRVEHAAPQTAMPGSGLAEFILPAAPFDPGTTVTVTDPHHREIYNGPAYGGWSGKAGPNTQEISEQVLTDALGERSFDRLTMRRWIESALGDARLPAQGTTVKIRWTGTVNGQPAALLTIQPKGGGVLAYAFHGGANTYREDLRLLLPAAGAGERPIAWRMRAEGKDDRTDQVVVVGPPGTARLSLGGVPDAAGAAFTTLPTSGDATVTAYAADGSVIGATPVPPFETDSGGLPGDDLKTRIVE</sequence>
<keyword evidence="4" id="KW-1185">Reference proteome</keyword>
<evidence type="ECO:0000313" key="3">
    <source>
        <dbReference type="EMBL" id="SNY56463.1"/>
    </source>
</evidence>
<organism evidence="3 4">
    <name type="scientific">Paractinoplanes atraurantiacus</name>
    <dbReference type="NCBI Taxonomy" id="1036182"/>
    <lineage>
        <taxon>Bacteria</taxon>
        <taxon>Bacillati</taxon>
        <taxon>Actinomycetota</taxon>
        <taxon>Actinomycetes</taxon>
        <taxon>Micromonosporales</taxon>
        <taxon>Micromonosporaceae</taxon>
        <taxon>Paractinoplanes</taxon>
    </lineage>
</organism>
<feature type="region of interest" description="Disordered" evidence="1">
    <location>
        <begin position="433"/>
        <end position="455"/>
    </location>
</feature>
<protein>
    <submittedName>
        <fullName evidence="3">Uncharacterized protein</fullName>
    </submittedName>
</protein>
<feature type="transmembrane region" description="Helical" evidence="2">
    <location>
        <begin position="41"/>
        <end position="60"/>
    </location>
</feature>
<accession>A0A285J8R7</accession>
<gene>
    <name evidence="3" type="ORF">SAMN05421748_117165</name>
</gene>
<evidence type="ECO:0000256" key="1">
    <source>
        <dbReference type="SAM" id="MobiDB-lite"/>
    </source>
</evidence>
<proteinExistence type="predicted"/>
<dbReference type="AlphaFoldDB" id="A0A285J8R7"/>
<dbReference type="Proteomes" id="UP000219612">
    <property type="component" value="Unassembled WGS sequence"/>
</dbReference>